<dbReference type="Pfam" id="PF03401">
    <property type="entry name" value="TctC"/>
    <property type="match status" value="1"/>
</dbReference>
<name>A0A853FVC7_9BURK</name>
<dbReference type="PANTHER" id="PTHR42928:SF5">
    <property type="entry name" value="BLR1237 PROTEIN"/>
    <property type="match status" value="1"/>
</dbReference>
<dbReference type="Proteomes" id="UP000559809">
    <property type="component" value="Unassembled WGS sequence"/>
</dbReference>
<keyword evidence="2" id="KW-0732">Signal</keyword>
<dbReference type="PIRSF" id="PIRSF017082">
    <property type="entry name" value="YflP"/>
    <property type="match status" value="1"/>
</dbReference>
<proteinExistence type="inferred from homology"/>
<organism evidence="3 4">
    <name type="scientific">Parapusillimonas granuli</name>
    <dbReference type="NCBI Taxonomy" id="380911"/>
    <lineage>
        <taxon>Bacteria</taxon>
        <taxon>Pseudomonadati</taxon>
        <taxon>Pseudomonadota</taxon>
        <taxon>Betaproteobacteria</taxon>
        <taxon>Burkholderiales</taxon>
        <taxon>Alcaligenaceae</taxon>
        <taxon>Parapusillimonas</taxon>
    </lineage>
</organism>
<accession>A0A853FVC7</accession>
<dbReference type="Gene3D" id="3.40.190.150">
    <property type="entry name" value="Bordetella uptake gene, domain 1"/>
    <property type="match status" value="1"/>
</dbReference>
<keyword evidence="4" id="KW-1185">Reference proteome</keyword>
<evidence type="ECO:0000313" key="4">
    <source>
        <dbReference type="Proteomes" id="UP000559809"/>
    </source>
</evidence>
<protein>
    <submittedName>
        <fullName evidence="3">Tripartite tricarboxylate transporter substrate binding protein</fullName>
    </submittedName>
</protein>
<evidence type="ECO:0000313" key="3">
    <source>
        <dbReference type="EMBL" id="NYT49954.1"/>
    </source>
</evidence>
<dbReference type="SUPFAM" id="SSF53850">
    <property type="entry name" value="Periplasmic binding protein-like II"/>
    <property type="match status" value="1"/>
</dbReference>
<dbReference type="PANTHER" id="PTHR42928">
    <property type="entry name" value="TRICARBOXYLATE-BINDING PROTEIN"/>
    <property type="match status" value="1"/>
</dbReference>
<gene>
    <name evidence="3" type="ORF">H0A72_11600</name>
</gene>
<evidence type="ECO:0000256" key="2">
    <source>
        <dbReference type="SAM" id="SignalP"/>
    </source>
</evidence>
<dbReference type="Gene3D" id="3.40.190.10">
    <property type="entry name" value="Periplasmic binding protein-like II"/>
    <property type="match status" value="1"/>
</dbReference>
<comment type="caution">
    <text evidence="3">The sequence shown here is derived from an EMBL/GenBank/DDBJ whole genome shotgun (WGS) entry which is preliminary data.</text>
</comment>
<dbReference type="CDD" id="cd07012">
    <property type="entry name" value="PBP2_Bug_TTT"/>
    <property type="match status" value="1"/>
</dbReference>
<dbReference type="InterPro" id="IPR005064">
    <property type="entry name" value="BUG"/>
</dbReference>
<reference evidence="3 4" key="1">
    <citation type="submission" date="2020-07" db="EMBL/GenBank/DDBJ databases">
        <title>Taxonomic revisions and descriptions of new bacterial species based on genomic comparisons in the high-G+C-content subgroup of the family Alcaligenaceae.</title>
        <authorList>
            <person name="Szabo A."/>
            <person name="Felfoldi T."/>
        </authorList>
    </citation>
    <scope>NUCLEOTIDE SEQUENCE [LARGE SCALE GENOMIC DNA]</scope>
    <source>
        <strain evidence="3 4">LMG 24012</strain>
    </source>
</reference>
<feature type="signal peptide" evidence="2">
    <location>
        <begin position="1"/>
        <end position="25"/>
    </location>
</feature>
<feature type="chain" id="PRO_5032447063" evidence="2">
    <location>
        <begin position="26"/>
        <end position="327"/>
    </location>
</feature>
<dbReference type="AlphaFoldDB" id="A0A853FVC7"/>
<dbReference type="EMBL" id="JACCEM010000005">
    <property type="protein sequence ID" value="NYT49954.1"/>
    <property type="molecule type" value="Genomic_DNA"/>
</dbReference>
<dbReference type="InterPro" id="IPR042100">
    <property type="entry name" value="Bug_dom1"/>
</dbReference>
<sequence length="327" mass="34150">MFIQKLGAALAAAAVFGALSTTAAAADWPGGKPITMIIPYAAGGFADTRMRMLGEELAKELKANVVIENKAGAGGVIGTAEIARAKPDGYTIGSGHLAPLSVNPTLMPKNVPYDVQKDLAPVILIEEAPLILNVNKKVPVSNVAELIALAKKDPGRITFGSSGVGGAHHLSGELFANSAGVEMTHVPYKGGAPAATDLMAGHIDMMFEMGYAAMPAIQADKVKPLGVTSNHRLPLLPDVPTVAEAGLPGFESYNWQGIVVPAGTPQDIIQKLNAAFNKILKKPEVIQAFDQTGGQVGGGTPEEFGKFIQDERAKWAKVIKEAKISVD</sequence>
<evidence type="ECO:0000256" key="1">
    <source>
        <dbReference type="ARBA" id="ARBA00006987"/>
    </source>
</evidence>
<comment type="similarity">
    <text evidence="1">Belongs to the UPF0065 (bug) family.</text>
</comment>